<keyword evidence="1" id="KW-0472">Membrane</keyword>
<comment type="caution">
    <text evidence="2">The sequence shown here is derived from an EMBL/GenBank/DDBJ whole genome shotgun (WGS) entry which is preliminary data.</text>
</comment>
<keyword evidence="1" id="KW-0812">Transmembrane</keyword>
<accession>A0A0G1P1Z0</accession>
<evidence type="ECO:0000256" key="1">
    <source>
        <dbReference type="SAM" id="Phobius"/>
    </source>
</evidence>
<gene>
    <name evidence="2" type="ORF">UW90_C0002G0043</name>
</gene>
<protein>
    <submittedName>
        <fullName evidence="2">Uncharacterized protein</fullName>
    </submittedName>
</protein>
<feature type="transmembrane region" description="Helical" evidence="1">
    <location>
        <begin position="17"/>
        <end position="35"/>
    </location>
</feature>
<sequence>MSYLNIRWQRFDKKKRIIALWAIIGVTTGLGIFIWKFSDFNLNQETLVLPPSNIKIQTYSVSGKVDSVGKDRIFYTAPVAYSAGENVTIKYEPRIALVDEKTEFTKSSFISGKISYRAIKLSDIKKGDKAIFYFSVLPYDKSETLASKIDLPVNY</sequence>
<dbReference type="EMBL" id="LCKD01000002">
    <property type="protein sequence ID" value="KKT90394.1"/>
    <property type="molecule type" value="Genomic_DNA"/>
</dbReference>
<reference evidence="2 3" key="1">
    <citation type="journal article" date="2015" name="Nature">
        <title>rRNA introns, odd ribosomes, and small enigmatic genomes across a large radiation of phyla.</title>
        <authorList>
            <person name="Brown C.T."/>
            <person name="Hug L.A."/>
            <person name="Thomas B.C."/>
            <person name="Sharon I."/>
            <person name="Castelle C.J."/>
            <person name="Singh A."/>
            <person name="Wilkins M.J."/>
            <person name="Williams K.H."/>
            <person name="Banfield J.F."/>
        </authorList>
    </citation>
    <scope>NUCLEOTIDE SEQUENCE [LARGE SCALE GENOMIC DNA]</scope>
</reference>
<organism evidence="2 3">
    <name type="scientific">Candidatus Yanofskybacteria bacterium GW2011_GWB1_45_11</name>
    <dbReference type="NCBI Taxonomy" id="1619026"/>
    <lineage>
        <taxon>Bacteria</taxon>
        <taxon>Candidatus Yanofskyibacteriota</taxon>
    </lineage>
</organism>
<dbReference type="AlphaFoldDB" id="A0A0G1P1Z0"/>
<dbReference type="Proteomes" id="UP000034368">
    <property type="component" value="Unassembled WGS sequence"/>
</dbReference>
<evidence type="ECO:0000313" key="3">
    <source>
        <dbReference type="Proteomes" id="UP000034368"/>
    </source>
</evidence>
<evidence type="ECO:0000313" key="2">
    <source>
        <dbReference type="EMBL" id="KKT90394.1"/>
    </source>
</evidence>
<proteinExistence type="predicted"/>
<keyword evidence="1" id="KW-1133">Transmembrane helix</keyword>
<name>A0A0G1P1Z0_9BACT</name>